<name>A0A3P6F4S7_BRAOL</name>
<proteinExistence type="predicted"/>
<gene>
    <name evidence="1" type="ORF">BOLC1T05052H</name>
</gene>
<protein>
    <submittedName>
        <fullName evidence="1">Uncharacterized protein</fullName>
    </submittedName>
</protein>
<sequence>MVGGEEESFWKQKCKNRWLVAGDLNTKVFHGWAKSLNNGKGVAGRHTGIENSTSGVRQHHNNLADKIMPLLAPSIPPGFEPLSSVVASKVFEQMIIYMNCADSEERLLREAKMKKMLNELSHDPIAQRSCFTFGNCPKSVNRWSSWQRENL</sequence>
<dbReference type="EMBL" id="LR031878">
    <property type="protein sequence ID" value="VDD52663.1"/>
    <property type="molecule type" value="Genomic_DNA"/>
</dbReference>
<evidence type="ECO:0000313" key="1">
    <source>
        <dbReference type="EMBL" id="VDD52663.1"/>
    </source>
</evidence>
<organism evidence="1">
    <name type="scientific">Brassica oleracea</name>
    <name type="common">Wild cabbage</name>
    <dbReference type="NCBI Taxonomy" id="3712"/>
    <lineage>
        <taxon>Eukaryota</taxon>
        <taxon>Viridiplantae</taxon>
        <taxon>Streptophyta</taxon>
        <taxon>Embryophyta</taxon>
        <taxon>Tracheophyta</taxon>
        <taxon>Spermatophyta</taxon>
        <taxon>Magnoliopsida</taxon>
        <taxon>eudicotyledons</taxon>
        <taxon>Gunneridae</taxon>
        <taxon>Pentapetalae</taxon>
        <taxon>rosids</taxon>
        <taxon>malvids</taxon>
        <taxon>Brassicales</taxon>
        <taxon>Brassicaceae</taxon>
        <taxon>Brassiceae</taxon>
        <taxon>Brassica</taxon>
    </lineage>
</organism>
<reference evidence="1" key="1">
    <citation type="submission" date="2018-11" db="EMBL/GenBank/DDBJ databases">
        <authorList>
            <consortium name="Genoscope - CEA"/>
            <person name="William W."/>
        </authorList>
    </citation>
    <scope>NUCLEOTIDE SEQUENCE</scope>
</reference>
<accession>A0A3P6F4S7</accession>
<dbReference type="AlphaFoldDB" id="A0A3P6F4S7"/>